<feature type="region of interest" description="Disordered" evidence="3">
    <location>
        <begin position="1"/>
        <end position="47"/>
    </location>
</feature>
<protein>
    <submittedName>
        <fullName evidence="5">Transcriptional regulator, TetR family</fullName>
    </submittedName>
</protein>
<proteinExistence type="predicted"/>
<dbReference type="SUPFAM" id="SSF46689">
    <property type="entry name" value="Homeodomain-like"/>
    <property type="match status" value="1"/>
</dbReference>
<dbReference type="EMBL" id="ABXJ01000045">
    <property type="protein sequence ID" value="EEA91006.1"/>
    <property type="molecule type" value="Genomic_DNA"/>
</dbReference>
<dbReference type="InterPro" id="IPR001647">
    <property type="entry name" value="HTH_TetR"/>
</dbReference>
<dbReference type="Gene3D" id="1.10.357.10">
    <property type="entry name" value="Tetracycline Repressor, domain 2"/>
    <property type="match status" value="1"/>
</dbReference>
<dbReference type="Proteomes" id="UP000003560">
    <property type="component" value="Unassembled WGS sequence"/>
</dbReference>
<organism evidence="5 6">
    <name type="scientific">Collinsella stercoris DSM 13279</name>
    <dbReference type="NCBI Taxonomy" id="445975"/>
    <lineage>
        <taxon>Bacteria</taxon>
        <taxon>Bacillati</taxon>
        <taxon>Actinomycetota</taxon>
        <taxon>Coriobacteriia</taxon>
        <taxon>Coriobacteriales</taxon>
        <taxon>Coriobacteriaceae</taxon>
        <taxon>Collinsella</taxon>
    </lineage>
</organism>
<dbReference type="PANTHER" id="PTHR43479">
    <property type="entry name" value="ACREF/ENVCD OPERON REPRESSOR-RELATED"/>
    <property type="match status" value="1"/>
</dbReference>
<reference evidence="5 6" key="2">
    <citation type="submission" date="2008-10" db="EMBL/GenBank/DDBJ databases">
        <authorList>
            <person name="Fulton L."/>
            <person name="Clifton S."/>
            <person name="Fulton B."/>
            <person name="Xu J."/>
            <person name="Minx P."/>
            <person name="Pepin K.H."/>
            <person name="Johnson M."/>
            <person name="Thiruvilangam P."/>
            <person name="Bhonagiri V."/>
            <person name="Nash W.E."/>
            <person name="Mardis E.R."/>
            <person name="Wilson R.K."/>
        </authorList>
    </citation>
    <scope>NUCLEOTIDE SEQUENCE [LARGE SCALE GENOMIC DNA]</scope>
    <source>
        <strain evidence="5 6">DSM 13279</strain>
    </source>
</reference>
<evidence type="ECO:0000313" key="6">
    <source>
        <dbReference type="Proteomes" id="UP000003560"/>
    </source>
</evidence>
<dbReference type="STRING" id="445975.COLSTE_00780"/>
<evidence type="ECO:0000313" key="5">
    <source>
        <dbReference type="EMBL" id="EEA91006.1"/>
    </source>
</evidence>
<sequence length="250" mass="27687">MGRSVETVPNDDGRARVHADAHAGGRAGERADGRAGECMDGHPDKRTDKRVMRSRKVMIDAFEHLLRAKPYEDITVTDIAREADVDRKTFYKHFGSIDGLLAYILDRHIAEIVESTHALLFRDGELLEQDLDVRLRTFFDMVNVSLMTNISLNRRVFECVPFDLLLSCVKASMLEELRRYGAVPRAIPAELLEYYLSFVFGGILAAYRRWIASDGGVPIESVSSAVSALVAEGIASIAFPPDAADSILGS</sequence>
<dbReference type="PANTHER" id="PTHR43479:SF11">
    <property type="entry name" value="ACREF_ENVCD OPERON REPRESSOR-RELATED"/>
    <property type="match status" value="1"/>
</dbReference>
<dbReference type="HOGENOM" id="CLU_087539_0_3_11"/>
<comment type="caution">
    <text evidence="5">The sequence shown here is derived from an EMBL/GenBank/DDBJ whole genome shotgun (WGS) entry which is preliminary data.</text>
</comment>
<reference evidence="5 6" key="1">
    <citation type="submission" date="2008-10" db="EMBL/GenBank/DDBJ databases">
        <title>Draft genome sequence of Collinsella stercoris (DSM 13279).</title>
        <authorList>
            <person name="Sudarsanam P."/>
            <person name="Ley R."/>
            <person name="Guruge J."/>
            <person name="Turnbaugh P.J."/>
            <person name="Mahowald M."/>
            <person name="Liep D."/>
            <person name="Gordon J."/>
        </authorList>
    </citation>
    <scope>NUCLEOTIDE SEQUENCE [LARGE SCALE GENOMIC DNA]</scope>
    <source>
        <strain evidence="5 6">DSM 13279</strain>
    </source>
</reference>
<keyword evidence="6" id="KW-1185">Reference proteome</keyword>
<feature type="compositionally biased region" description="Basic and acidic residues" evidence="3">
    <location>
        <begin position="11"/>
        <end position="47"/>
    </location>
</feature>
<evidence type="ECO:0000256" key="2">
    <source>
        <dbReference type="PROSITE-ProRule" id="PRU00335"/>
    </source>
</evidence>
<dbReference type="InterPro" id="IPR050624">
    <property type="entry name" value="HTH-type_Tx_Regulator"/>
</dbReference>
<dbReference type="OrthoDB" id="3193022at2"/>
<name>B6G9N9_9ACTN</name>
<accession>B6G9N9</accession>
<dbReference type="eggNOG" id="COG1309">
    <property type="taxonomic scope" value="Bacteria"/>
</dbReference>
<dbReference type="InterPro" id="IPR009057">
    <property type="entry name" value="Homeodomain-like_sf"/>
</dbReference>
<gene>
    <name evidence="5" type="ORF">COLSTE_00780</name>
</gene>
<dbReference type="PROSITE" id="PS50977">
    <property type="entry name" value="HTH_TETR_2"/>
    <property type="match status" value="1"/>
</dbReference>
<dbReference type="Pfam" id="PF00440">
    <property type="entry name" value="TetR_N"/>
    <property type="match status" value="1"/>
</dbReference>
<keyword evidence="1 2" id="KW-0238">DNA-binding</keyword>
<evidence type="ECO:0000256" key="1">
    <source>
        <dbReference type="ARBA" id="ARBA00023125"/>
    </source>
</evidence>
<dbReference type="AlphaFoldDB" id="B6G9N9"/>
<evidence type="ECO:0000256" key="3">
    <source>
        <dbReference type="SAM" id="MobiDB-lite"/>
    </source>
</evidence>
<evidence type="ECO:0000259" key="4">
    <source>
        <dbReference type="PROSITE" id="PS50977"/>
    </source>
</evidence>
<feature type="DNA-binding region" description="H-T-H motif" evidence="2">
    <location>
        <begin position="75"/>
        <end position="94"/>
    </location>
</feature>
<dbReference type="GO" id="GO:0003677">
    <property type="term" value="F:DNA binding"/>
    <property type="evidence" value="ECO:0007669"/>
    <property type="project" value="UniProtKB-UniRule"/>
</dbReference>
<feature type="domain" description="HTH tetR-type" evidence="4">
    <location>
        <begin position="52"/>
        <end position="112"/>
    </location>
</feature>